<dbReference type="InterPro" id="IPR006626">
    <property type="entry name" value="PbH1"/>
</dbReference>
<evidence type="ECO:0000313" key="1">
    <source>
        <dbReference type="EMBL" id="WQN37733.1"/>
    </source>
</evidence>
<dbReference type="Gene3D" id="2.160.20.10">
    <property type="entry name" value="Single-stranded right-handed beta-helix, Pectin lyase-like"/>
    <property type="match status" value="1"/>
</dbReference>
<dbReference type="InterPro" id="IPR011050">
    <property type="entry name" value="Pectin_lyase_fold/virulence"/>
</dbReference>
<organism evidence="1 2">
    <name type="scientific">Rhizobium indigoferae</name>
    <dbReference type="NCBI Taxonomy" id="158891"/>
    <lineage>
        <taxon>Bacteria</taxon>
        <taxon>Pseudomonadati</taxon>
        <taxon>Pseudomonadota</taxon>
        <taxon>Alphaproteobacteria</taxon>
        <taxon>Hyphomicrobiales</taxon>
        <taxon>Rhizobiaceae</taxon>
        <taxon>Rhizobium/Agrobacterium group</taxon>
        <taxon>Rhizobium</taxon>
    </lineage>
</organism>
<name>A0ABZ0ZDY0_9HYPH</name>
<evidence type="ECO:0000313" key="2">
    <source>
        <dbReference type="Proteomes" id="UP001322785"/>
    </source>
</evidence>
<dbReference type="EMBL" id="CP140635">
    <property type="protein sequence ID" value="WQN37733.1"/>
    <property type="molecule type" value="Genomic_DNA"/>
</dbReference>
<dbReference type="SUPFAM" id="SSF51126">
    <property type="entry name" value="Pectin lyase-like"/>
    <property type="match status" value="1"/>
</dbReference>
<dbReference type="Proteomes" id="UP001322785">
    <property type="component" value="Chromosome"/>
</dbReference>
<dbReference type="RefSeq" id="WP_193445535.1">
    <property type="nucleotide sequence ID" value="NZ_BSOQ01000025.1"/>
</dbReference>
<dbReference type="InterPro" id="IPR012334">
    <property type="entry name" value="Pectin_lyas_fold"/>
</dbReference>
<protein>
    <submittedName>
        <fullName evidence="1">Right-handed parallel beta-helix repeat-containing protein</fullName>
    </submittedName>
</protein>
<keyword evidence="2" id="KW-1185">Reference proteome</keyword>
<dbReference type="SMART" id="SM00710">
    <property type="entry name" value="PbH1"/>
    <property type="match status" value="3"/>
</dbReference>
<gene>
    <name evidence="1" type="ORF">U5G49_002871</name>
</gene>
<proteinExistence type="predicted"/>
<sequence length="542" mass="60056">MQRRVIVDRSTVQDAMRRAIAGDVISLSPGDYPDRLVISGKSGSPSEPIIIYGPGAAIGSKTDFEDYRVEGNRLSKRMEDEGKFPGLYYLADDAALIVRDCQWIILEDLRFDGCWPTAVYFDNCQNVIVRGVHFRGGTFAIGATGGNTRHMLVEGCSWIQDKSGKGEIDLASIVKNGHPDPNPPPPQTELWSKTLWTQIHGAAKDGFPVKDTDARAFDGDFFRAWTIAGYVVIRKNIVIDAFNAVHMFNEAAADRVQAYCKNVLIEDNWFVRIRDNAVEPENHAFNWTVRHNKFVDCYMPFSFEMVSSGHFYVYGNLGWNAHKPGPLTDDHAAGQLLKFPDTREVSGPHYVFNNTWLTRMAVAKKKRFAGFYHFNNAIALREPNGAPAVDPPNVFGSQWAAPDSPDFSPEDLILSEEKRFTKRWEALAIVFDGDTIEHPNFPDAYRGAAYALGAKSRGAQLHLSGVRFGVPEDLKLENASKATTFQIILANGQTIPSGNDATSIGAWQTSGLFAVNTCGFESLWPGEIFASISGKDDSENDV</sequence>
<reference evidence="1 2" key="1">
    <citation type="submission" date="2023-12" db="EMBL/GenBank/DDBJ databases">
        <authorList>
            <person name="Menendez E."/>
            <person name="Kaur S."/>
            <person name="Flores-Felix J.D."/>
            <person name="diCenzo G.C."/>
            <person name="Peix A."/>
            <person name="Velazquez E."/>
        </authorList>
    </citation>
    <scope>NUCLEOTIDE SEQUENCE [LARGE SCALE GENOMIC DNA]</scope>
    <source>
        <strain evidence="1 2">CIP 108029</strain>
    </source>
</reference>
<accession>A0ABZ0ZDY0</accession>